<accession>A0A0L0C1P9</accession>
<evidence type="ECO:0000256" key="5">
    <source>
        <dbReference type="ARBA" id="ARBA00011533"/>
    </source>
</evidence>
<evidence type="ECO:0000256" key="6">
    <source>
        <dbReference type="ARBA" id="ARBA00018678"/>
    </source>
</evidence>
<dbReference type="Pfam" id="PF08040">
    <property type="entry name" value="NADH_oxidored"/>
    <property type="match status" value="1"/>
</dbReference>
<dbReference type="EMBL" id="JRES01001123">
    <property type="protein sequence ID" value="KNC25344.1"/>
    <property type="molecule type" value="Genomic_DNA"/>
</dbReference>
<evidence type="ECO:0000256" key="8">
    <source>
        <dbReference type="ARBA" id="ARBA00022660"/>
    </source>
</evidence>
<feature type="transmembrane region" description="Helical" evidence="17">
    <location>
        <begin position="30"/>
        <end position="48"/>
    </location>
</feature>
<comment type="caution">
    <text evidence="18">The sequence shown here is derived from an EMBL/GenBank/DDBJ whole genome shotgun (WGS) entry which is preliminary data.</text>
</comment>
<organism evidence="18 19">
    <name type="scientific">Lucilia cuprina</name>
    <name type="common">Green bottle fly</name>
    <name type="synonym">Australian sheep blowfly</name>
    <dbReference type="NCBI Taxonomy" id="7375"/>
    <lineage>
        <taxon>Eukaryota</taxon>
        <taxon>Metazoa</taxon>
        <taxon>Ecdysozoa</taxon>
        <taxon>Arthropoda</taxon>
        <taxon>Hexapoda</taxon>
        <taxon>Insecta</taxon>
        <taxon>Pterygota</taxon>
        <taxon>Neoptera</taxon>
        <taxon>Endopterygota</taxon>
        <taxon>Diptera</taxon>
        <taxon>Brachycera</taxon>
        <taxon>Muscomorpha</taxon>
        <taxon>Oestroidea</taxon>
        <taxon>Calliphoridae</taxon>
        <taxon>Luciliinae</taxon>
        <taxon>Lucilia</taxon>
    </lineage>
</organism>
<keyword evidence="19" id="KW-1185">Reference proteome</keyword>
<dbReference type="InterPro" id="IPR012575">
    <property type="entry name" value="NDUB1"/>
</dbReference>
<dbReference type="GO" id="GO:0005743">
    <property type="term" value="C:mitochondrial inner membrane"/>
    <property type="evidence" value="ECO:0007669"/>
    <property type="project" value="UniProtKB-SubCell"/>
</dbReference>
<dbReference type="OMA" id="WQRNTEL"/>
<evidence type="ECO:0000256" key="7">
    <source>
        <dbReference type="ARBA" id="ARBA00022448"/>
    </source>
</evidence>
<evidence type="ECO:0000256" key="12">
    <source>
        <dbReference type="ARBA" id="ARBA00022989"/>
    </source>
</evidence>
<keyword evidence="11" id="KW-0249">Electron transport</keyword>
<evidence type="ECO:0000313" key="19">
    <source>
        <dbReference type="Proteomes" id="UP000037069"/>
    </source>
</evidence>
<sequence>MSQLTSSWQILLLKWQRNTELNMLGIDKRYIFGVLPLLGFAIGHYLDLKETERMTMFRDKSALYGRPEGRQQPSW</sequence>
<keyword evidence="7" id="KW-0813">Transport</keyword>
<keyword evidence="8" id="KW-0679">Respiratory chain</keyword>
<dbReference type="Proteomes" id="UP000037069">
    <property type="component" value="Unassembled WGS sequence"/>
</dbReference>
<dbReference type="AlphaFoldDB" id="A0A0L0C1P9"/>
<keyword evidence="10" id="KW-0999">Mitochondrion inner membrane</keyword>
<proteinExistence type="inferred from homology"/>
<evidence type="ECO:0000256" key="17">
    <source>
        <dbReference type="SAM" id="Phobius"/>
    </source>
</evidence>
<protein>
    <recommendedName>
        <fullName evidence="6">NADH dehydrogenase [ubiquinone] 1 beta subcomplex subunit 1</fullName>
    </recommendedName>
    <alternativeName>
        <fullName evidence="16">Complex I-MNLL</fullName>
    </alternativeName>
    <alternativeName>
        <fullName evidence="15">NADH-ubiquinone oxidoreductase MNLL subunit</fullName>
    </alternativeName>
</protein>
<comment type="function">
    <text evidence="1">Accessory subunit of the mitochondrial membrane respiratory chain NADH dehydrogenase (Complex I) that is believed not to be involved in catalysis. Complex I functions in the transfer of electrons from NADH to the respiratory chain. The immediate electron acceptor for the enzyme is believed to be ubiquinone.</text>
</comment>
<evidence type="ECO:0000256" key="14">
    <source>
        <dbReference type="ARBA" id="ARBA00023136"/>
    </source>
</evidence>
<evidence type="ECO:0000256" key="16">
    <source>
        <dbReference type="ARBA" id="ARBA00033364"/>
    </source>
</evidence>
<dbReference type="PANTHER" id="PTHR15222:SF2">
    <property type="entry name" value="NADH DEHYDROGENASE [UBIQUINONE] 1 BETA SUBCOMPLEX SUBUNIT 1"/>
    <property type="match status" value="1"/>
</dbReference>
<evidence type="ECO:0000256" key="1">
    <source>
        <dbReference type="ARBA" id="ARBA00003335"/>
    </source>
</evidence>
<evidence type="ECO:0000256" key="15">
    <source>
        <dbReference type="ARBA" id="ARBA00030377"/>
    </source>
</evidence>
<keyword evidence="9 17" id="KW-0812">Transmembrane</keyword>
<evidence type="ECO:0000256" key="13">
    <source>
        <dbReference type="ARBA" id="ARBA00023128"/>
    </source>
</evidence>
<gene>
    <name evidence="18" type="ORF">FF38_13714</name>
</gene>
<comment type="subunit">
    <text evidence="5">Complex I is composed of 45 different subunits.</text>
</comment>
<evidence type="ECO:0000256" key="11">
    <source>
        <dbReference type="ARBA" id="ARBA00022982"/>
    </source>
</evidence>
<reference evidence="18 19" key="1">
    <citation type="journal article" date="2015" name="Nat. Commun.">
        <title>Lucilia cuprina genome unlocks parasitic fly biology to underpin future interventions.</title>
        <authorList>
            <person name="Anstead C.A."/>
            <person name="Korhonen P.K."/>
            <person name="Young N.D."/>
            <person name="Hall R.S."/>
            <person name="Jex A.R."/>
            <person name="Murali S.C."/>
            <person name="Hughes D.S."/>
            <person name="Lee S.F."/>
            <person name="Perry T."/>
            <person name="Stroehlein A.J."/>
            <person name="Ansell B.R."/>
            <person name="Breugelmans B."/>
            <person name="Hofmann A."/>
            <person name="Qu J."/>
            <person name="Dugan S."/>
            <person name="Lee S.L."/>
            <person name="Chao H."/>
            <person name="Dinh H."/>
            <person name="Han Y."/>
            <person name="Doddapaneni H.V."/>
            <person name="Worley K.C."/>
            <person name="Muzny D.M."/>
            <person name="Ioannidis P."/>
            <person name="Waterhouse R.M."/>
            <person name="Zdobnov E.M."/>
            <person name="James P.J."/>
            <person name="Bagnall N.H."/>
            <person name="Kotze A.C."/>
            <person name="Gibbs R.A."/>
            <person name="Richards S."/>
            <person name="Batterham P."/>
            <person name="Gasser R.B."/>
        </authorList>
    </citation>
    <scope>NUCLEOTIDE SEQUENCE [LARGE SCALE GENOMIC DNA]</scope>
    <source>
        <strain evidence="18 19">LS</strain>
        <tissue evidence="18">Full body</tissue>
    </source>
</reference>
<dbReference type="PANTHER" id="PTHR15222">
    <property type="entry name" value="NADH DEHYDROGENASE [UBIQUINONE] 1 BETA SUBCOMPLEX SUBUNIT 1"/>
    <property type="match status" value="1"/>
</dbReference>
<evidence type="ECO:0000256" key="10">
    <source>
        <dbReference type="ARBA" id="ARBA00022792"/>
    </source>
</evidence>
<comment type="subcellular location">
    <subcellularLocation>
        <location evidence="2">Mitochondrion inner membrane</location>
    </subcellularLocation>
    <subcellularLocation>
        <location evidence="3">Mitochondrion membrane</location>
        <topology evidence="3">Single-pass membrane protein</topology>
    </subcellularLocation>
</comment>
<keyword evidence="12 17" id="KW-1133">Transmembrane helix</keyword>
<evidence type="ECO:0000256" key="3">
    <source>
        <dbReference type="ARBA" id="ARBA00004304"/>
    </source>
</evidence>
<evidence type="ECO:0000313" key="18">
    <source>
        <dbReference type="EMBL" id="KNC25344.1"/>
    </source>
</evidence>
<name>A0A0L0C1P9_LUCCU</name>
<comment type="similarity">
    <text evidence="4">Belongs to the complex I NDUFB1 subunit family.</text>
</comment>
<evidence type="ECO:0000256" key="2">
    <source>
        <dbReference type="ARBA" id="ARBA00004273"/>
    </source>
</evidence>
<keyword evidence="13" id="KW-0496">Mitochondrion</keyword>
<evidence type="ECO:0000256" key="9">
    <source>
        <dbReference type="ARBA" id="ARBA00022692"/>
    </source>
</evidence>
<dbReference type="STRING" id="7375.A0A0L0C1P9"/>
<keyword evidence="14 17" id="KW-0472">Membrane</keyword>
<dbReference type="OrthoDB" id="9923602at2759"/>
<evidence type="ECO:0000256" key="4">
    <source>
        <dbReference type="ARBA" id="ARBA00007393"/>
    </source>
</evidence>